<protein>
    <submittedName>
        <fullName evidence="3">Membrane protein</fullName>
    </submittedName>
</protein>
<organism evidence="3 4">
    <name type="scientific">Breznakia pachnodae</name>
    <dbReference type="NCBI Taxonomy" id="265178"/>
    <lineage>
        <taxon>Bacteria</taxon>
        <taxon>Bacillati</taxon>
        <taxon>Bacillota</taxon>
        <taxon>Erysipelotrichia</taxon>
        <taxon>Erysipelotrichales</taxon>
        <taxon>Erysipelotrichaceae</taxon>
        <taxon>Breznakia</taxon>
    </lineage>
</organism>
<feature type="transmembrane region" description="Helical" evidence="1">
    <location>
        <begin position="160"/>
        <end position="180"/>
    </location>
</feature>
<reference evidence="3 4" key="1">
    <citation type="submission" date="2023-07" db="EMBL/GenBank/DDBJ databases">
        <title>Genomic Encyclopedia of Type Strains, Phase IV (KMG-IV): sequencing the most valuable type-strain genomes for metagenomic binning, comparative biology and taxonomic classification.</title>
        <authorList>
            <person name="Goeker M."/>
        </authorList>
    </citation>
    <scope>NUCLEOTIDE SEQUENCE [LARGE SCALE GENOMIC DNA]</scope>
    <source>
        <strain evidence="3 4">DSM 16784</strain>
    </source>
</reference>
<dbReference type="InterPro" id="IPR012867">
    <property type="entry name" value="DUF1648"/>
</dbReference>
<keyword evidence="1" id="KW-0472">Membrane</keyword>
<dbReference type="Pfam" id="PF13630">
    <property type="entry name" value="SdpI"/>
    <property type="match status" value="1"/>
</dbReference>
<evidence type="ECO:0000313" key="4">
    <source>
        <dbReference type="Proteomes" id="UP001230220"/>
    </source>
</evidence>
<gene>
    <name evidence="3" type="ORF">J2S15_002941</name>
</gene>
<sequence length="214" mass="24232">MKNKKYIIPCIACLFPIVVGLYLYNDLPSKLAIHWDSAGNVDNLIDKNLVIFVLPLFMAGLLLFLNSALSKPKAAGARSSTLYNLLINWLLPILSNVFMYISYMNAMGYDMNMSILIVIIGILFIIIGNYLPKVRQNRLLGIKTPWALEDEMVWNKTHHLGGYLFLLTGAIYLVCAVLSFSGYKSYMIYIPLVSTILLITILVLYSYIIKRSIH</sequence>
<keyword evidence="4" id="KW-1185">Reference proteome</keyword>
<feature type="transmembrane region" description="Helical" evidence="1">
    <location>
        <begin position="186"/>
        <end position="208"/>
    </location>
</feature>
<evidence type="ECO:0000259" key="2">
    <source>
        <dbReference type="Pfam" id="PF07853"/>
    </source>
</evidence>
<feature type="domain" description="DUF1648" evidence="2">
    <location>
        <begin position="12"/>
        <end position="58"/>
    </location>
</feature>
<comment type="caution">
    <text evidence="3">The sequence shown here is derived from an EMBL/GenBank/DDBJ whole genome shotgun (WGS) entry which is preliminary data.</text>
</comment>
<dbReference type="RefSeq" id="WP_307409568.1">
    <property type="nucleotide sequence ID" value="NZ_JAUSUR010000005.1"/>
</dbReference>
<dbReference type="InterPro" id="IPR025962">
    <property type="entry name" value="SdpI/YhfL"/>
</dbReference>
<feature type="transmembrane region" description="Helical" evidence="1">
    <location>
        <begin position="81"/>
        <end position="101"/>
    </location>
</feature>
<feature type="transmembrane region" description="Helical" evidence="1">
    <location>
        <begin position="7"/>
        <end position="24"/>
    </location>
</feature>
<dbReference type="PIRSF" id="PIRSF038959">
    <property type="entry name" value="SdpI"/>
    <property type="match status" value="1"/>
</dbReference>
<feature type="transmembrane region" description="Helical" evidence="1">
    <location>
        <begin position="49"/>
        <end position="69"/>
    </location>
</feature>
<keyword evidence="1" id="KW-1133">Transmembrane helix</keyword>
<dbReference type="InterPro" id="IPR026272">
    <property type="entry name" value="SdpI"/>
</dbReference>
<dbReference type="EMBL" id="JAUSUR010000005">
    <property type="protein sequence ID" value="MDQ0362188.1"/>
    <property type="molecule type" value="Genomic_DNA"/>
</dbReference>
<proteinExistence type="predicted"/>
<evidence type="ECO:0000256" key="1">
    <source>
        <dbReference type="SAM" id="Phobius"/>
    </source>
</evidence>
<dbReference type="Pfam" id="PF07853">
    <property type="entry name" value="DUF1648"/>
    <property type="match status" value="1"/>
</dbReference>
<dbReference type="PANTHER" id="PTHR37810">
    <property type="entry name" value="IMMUNITY PROTEIN SDPI"/>
    <property type="match status" value="1"/>
</dbReference>
<keyword evidence="1" id="KW-0812">Transmembrane</keyword>
<accession>A0ABU0E5M3</accession>
<feature type="transmembrane region" description="Helical" evidence="1">
    <location>
        <begin position="113"/>
        <end position="131"/>
    </location>
</feature>
<dbReference type="Proteomes" id="UP001230220">
    <property type="component" value="Unassembled WGS sequence"/>
</dbReference>
<name>A0ABU0E5M3_9FIRM</name>
<evidence type="ECO:0000313" key="3">
    <source>
        <dbReference type="EMBL" id="MDQ0362188.1"/>
    </source>
</evidence>
<dbReference type="PANTHER" id="PTHR37810:SF5">
    <property type="entry name" value="IMMUNITY PROTEIN SDPI"/>
    <property type="match status" value="1"/>
</dbReference>